<dbReference type="EMBL" id="JABDTM020021419">
    <property type="protein sequence ID" value="KAH0816512.1"/>
    <property type="molecule type" value="Genomic_DNA"/>
</dbReference>
<accession>A0A8J6HLD9</accession>
<dbReference type="InterPro" id="IPR037617">
    <property type="entry name" value="LIPB1/2_SAM_1"/>
</dbReference>
<evidence type="ECO:0000256" key="5">
    <source>
        <dbReference type="SAM" id="MobiDB-lite"/>
    </source>
</evidence>
<organism evidence="7 8">
    <name type="scientific">Tenebrio molitor</name>
    <name type="common">Yellow mealworm beetle</name>
    <dbReference type="NCBI Taxonomy" id="7067"/>
    <lineage>
        <taxon>Eukaryota</taxon>
        <taxon>Metazoa</taxon>
        <taxon>Ecdysozoa</taxon>
        <taxon>Arthropoda</taxon>
        <taxon>Hexapoda</taxon>
        <taxon>Insecta</taxon>
        <taxon>Pterygota</taxon>
        <taxon>Neoptera</taxon>
        <taxon>Endopterygota</taxon>
        <taxon>Coleoptera</taxon>
        <taxon>Polyphaga</taxon>
        <taxon>Cucujiformia</taxon>
        <taxon>Tenebrionidae</taxon>
        <taxon>Tenebrio</taxon>
    </lineage>
</organism>
<dbReference type="InterPro" id="IPR058914">
    <property type="entry name" value="LIPB1/2_CC"/>
</dbReference>
<evidence type="ECO:0000313" key="7">
    <source>
        <dbReference type="EMBL" id="KAH0816512.1"/>
    </source>
</evidence>
<feature type="coiled-coil region" evidence="4">
    <location>
        <begin position="628"/>
        <end position="718"/>
    </location>
</feature>
<evidence type="ECO:0000256" key="3">
    <source>
        <dbReference type="ARBA" id="ARBA00023054"/>
    </source>
</evidence>
<dbReference type="Pfam" id="PF07647">
    <property type="entry name" value="SAM_2"/>
    <property type="match status" value="1"/>
</dbReference>
<keyword evidence="3 4" id="KW-0175">Coiled coil</keyword>
<dbReference type="Pfam" id="PF26022">
    <property type="entry name" value="CC_Liprin_beta"/>
    <property type="match status" value="1"/>
</dbReference>
<keyword evidence="2" id="KW-0677">Repeat</keyword>
<dbReference type="FunFam" id="1.10.150.50:FF:000007">
    <property type="entry name" value="Liprin-beta-1 isoform 1"/>
    <property type="match status" value="1"/>
</dbReference>
<feature type="region of interest" description="Disordered" evidence="5">
    <location>
        <begin position="338"/>
        <end position="468"/>
    </location>
</feature>
<comment type="similarity">
    <text evidence="1">Belongs to the liprin family. Liprin-beta subfamily.</text>
</comment>
<dbReference type="InterPro" id="IPR029515">
    <property type="entry name" value="Liprin"/>
</dbReference>
<sequence length="1265" mass="140540">MATTSSLLQVEQELLLGADAIIYAVFIAGFECRRIGAIKPNLRGGCSAVECADKVEGPLSGSSSGGQSIIHHGDASVCLHILIDATVHFCKQWKRKPFRTGSHAHNNPICIESRFGVKFVARRLRNVTSGSKDQMRELCRAGGTVVAAVVAVLEKQQQALSVGGPSARKPAAKNSCSADEKFQSAVKDFDTVAEDVERIVAQTSSLKRERRQAEAKTEGAGFQRGAEGAELGYSSSDEGTSSESTSDSEGEHVIGEGLETIAEEERNTASSALSYKASVYGDAAVHSSGHHSRGGSVTDFFLLVFNLERINRKESHNPLSIACGGCFRVSLPGIGLPEKNPCVRSERSSGTVSVTGPGLEEEDSSPEDDSTLKVTTNWPNNGSTSDISTTSSEQPRSLRDSSTRCNDDFRWIRKEPSKMDEGAAAATKPPIGRSKKTAPGSLDRRRHQTRQDRDQKSRSTHVPKSPPRLDDFAPCQGWCCNPHEGYCFDNFHRRHERMDPQRYGSSPMLMERGSHPDLYGECNRCRHEMMGCCGYHVAPPCCYYGERGYHWTSYQKNMMQPAMGPSWVLRNALYIRLRPGRDNNRAKNLIKSLYKLTVSFQIQYLPSTFRILIDPRVCFQPSEQDEKCRKLQYEKDSLQLQVQVLTDQIEAQTDKIAELEKTLMEKKQLLSDNEDKFQREVLSRSSLETQKLELMSIMSELKLQQAALERENMELRSQFNNNGDVKKPPLVPRMSQTSTPVHHAGNQALRMSPSPSPVTMTGSSPRREQEVQAPKTPPANYKRQIDLHYGSLPRQQFISNGGGISTVDSNANPSKKGVAFGRGLSSLIGGRARGFSVPNLAETEKIIEDGSGDAPQSPTLQFNRNKGIKKIFGRMKRSGSGNLEELPGIGEFQRGGVRATAAARLGWSEPQLTVKPDRPFAEWDTENICDWLQDLSLDQYIPEAKRWVKSGQQLQEAPITDIEKELNIKNLLHKKKLQLALIDTQENGSSDPFLSKAGQLDTAWVLRWLDDTGLPQHKENFLLNRVDGRVLHRLTVDDLALLHITSMLHVASIRRGIQVLRENDYEPGCLQRRSLPEEPLKPTPKQISLWTTHRVMEWLRAVDLAEYAPNLRGAGVHGGLMVFETKFTAELLASLLSIPPGKTLLRRHLKTHFNELLGKEIIQEKREAESTMGYIPLTPSSKLKVAKKSQFSLKRKKSKGEADYGDLVCPLNDKQSGELNGSALNMGMMKMESLRVEDVSHHVEQKLVRSSPASIANSPVPQRHV</sequence>
<dbReference type="SUPFAM" id="SSF47769">
    <property type="entry name" value="SAM/Pointed domain"/>
    <property type="match status" value="3"/>
</dbReference>
<dbReference type="CDD" id="cd09563">
    <property type="entry name" value="SAM_liprin-beta1_2_repeat1"/>
    <property type="match status" value="1"/>
</dbReference>
<comment type="caution">
    <text evidence="7">The sequence shown here is derived from an EMBL/GenBank/DDBJ whole genome shotgun (WGS) entry which is preliminary data.</text>
</comment>
<dbReference type="Proteomes" id="UP000719412">
    <property type="component" value="Unassembled WGS sequence"/>
</dbReference>
<feature type="compositionally biased region" description="Low complexity" evidence="5">
    <location>
        <begin position="234"/>
        <end position="247"/>
    </location>
</feature>
<evidence type="ECO:0000256" key="1">
    <source>
        <dbReference type="ARBA" id="ARBA00007547"/>
    </source>
</evidence>
<dbReference type="GO" id="GO:0007528">
    <property type="term" value="P:neuromuscular junction development"/>
    <property type="evidence" value="ECO:0007669"/>
    <property type="project" value="TreeGrafter"/>
</dbReference>
<keyword evidence="8" id="KW-1185">Reference proteome</keyword>
<proteinExistence type="inferred from homology"/>
<dbReference type="PANTHER" id="PTHR12587:SF14">
    <property type="entry name" value="AT31531P"/>
    <property type="match status" value="1"/>
</dbReference>
<gene>
    <name evidence="7" type="ORF">GEV33_006282</name>
</gene>
<protein>
    <recommendedName>
        <fullName evidence="6">SAM domain-containing protein</fullName>
    </recommendedName>
</protein>
<dbReference type="AlphaFoldDB" id="A0A8J6HLD9"/>
<evidence type="ECO:0000313" key="8">
    <source>
        <dbReference type="Proteomes" id="UP000719412"/>
    </source>
</evidence>
<dbReference type="CDD" id="cd09566">
    <property type="entry name" value="SAM_liprin-beta1_2_repeat2"/>
    <property type="match status" value="1"/>
</dbReference>
<feature type="compositionally biased region" description="Basic and acidic residues" evidence="5">
    <location>
        <begin position="396"/>
        <end position="421"/>
    </location>
</feature>
<dbReference type="InterPro" id="IPR013761">
    <property type="entry name" value="SAM/pointed_sf"/>
</dbReference>
<dbReference type="Pfam" id="PF00536">
    <property type="entry name" value="SAM_1"/>
    <property type="match status" value="2"/>
</dbReference>
<evidence type="ECO:0000259" key="6">
    <source>
        <dbReference type="PROSITE" id="PS50105"/>
    </source>
</evidence>
<dbReference type="CDD" id="cd09569">
    <property type="entry name" value="SAM_liprin-beta1_2_repeat3"/>
    <property type="match status" value="1"/>
</dbReference>
<dbReference type="InterPro" id="IPR037619">
    <property type="entry name" value="LIPB1/2_SAM_3rd"/>
</dbReference>
<evidence type="ECO:0000256" key="2">
    <source>
        <dbReference type="ARBA" id="ARBA00022737"/>
    </source>
</evidence>
<feature type="region of interest" description="Disordered" evidence="5">
    <location>
        <begin position="735"/>
        <end position="781"/>
    </location>
</feature>
<feature type="compositionally biased region" description="Acidic residues" evidence="5">
    <location>
        <begin position="359"/>
        <end position="369"/>
    </location>
</feature>
<dbReference type="PROSITE" id="PS50105">
    <property type="entry name" value="SAM_DOMAIN"/>
    <property type="match status" value="2"/>
</dbReference>
<evidence type="ECO:0000256" key="4">
    <source>
        <dbReference type="SAM" id="Coils"/>
    </source>
</evidence>
<dbReference type="Gene3D" id="1.10.150.50">
    <property type="entry name" value="Transcription Factor, Ets-1"/>
    <property type="match status" value="3"/>
</dbReference>
<reference evidence="7" key="2">
    <citation type="submission" date="2021-08" db="EMBL/GenBank/DDBJ databases">
        <authorList>
            <person name="Eriksson T."/>
        </authorList>
    </citation>
    <scope>NUCLEOTIDE SEQUENCE</scope>
    <source>
        <strain evidence="7">Stoneville</strain>
        <tissue evidence="7">Whole head</tissue>
    </source>
</reference>
<feature type="domain" description="SAM" evidence="6">
    <location>
        <begin position="923"/>
        <end position="987"/>
    </location>
</feature>
<feature type="compositionally biased region" description="Polar residues" evidence="5">
    <location>
        <begin position="372"/>
        <end position="395"/>
    </location>
</feature>
<dbReference type="GO" id="GO:0048786">
    <property type="term" value="C:presynaptic active zone"/>
    <property type="evidence" value="ECO:0007669"/>
    <property type="project" value="TreeGrafter"/>
</dbReference>
<dbReference type="InterPro" id="IPR037618">
    <property type="entry name" value="LIPB1/2_SAM_2nd"/>
</dbReference>
<dbReference type="PANTHER" id="PTHR12587">
    <property type="entry name" value="LAR INTERACTING PROTEIN LIP -RELATED PROTEIN"/>
    <property type="match status" value="1"/>
</dbReference>
<feature type="region of interest" description="Disordered" evidence="5">
    <location>
        <begin position="204"/>
        <end position="253"/>
    </location>
</feature>
<name>A0A8J6HLD9_TENMO</name>
<reference evidence="7" key="1">
    <citation type="journal article" date="2020" name="J Insects Food Feed">
        <title>The yellow mealworm (Tenebrio molitor) genome: a resource for the emerging insects as food and feed industry.</title>
        <authorList>
            <person name="Eriksson T."/>
            <person name="Andere A."/>
            <person name="Kelstrup H."/>
            <person name="Emery V."/>
            <person name="Picard C."/>
        </authorList>
    </citation>
    <scope>NUCLEOTIDE SEQUENCE</scope>
    <source>
        <strain evidence="7">Stoneville</strain>
        <tissue evidence="7">Whole head</tissue>
    </source>
</reference>
<dbReference type="SMART" id="SM00454">
    <property type="entry name" value="SAM"/>
    <property type="match status" value="3"/>
</dbReference>
<feature type="domain" description="SAM" evidence="6">
    <location>
        <begin position="1005"/>
        <end position="1063"/>
    </location>
</feature>
<dbReference type="InterPro" id="IPR001660">
    <property type="entry name" value="SAM"/>
</dbReference>